<gene>
    <name evidence="1" type="ORF">C3942_07660</name>
</gene>
<sequence>MDEQEAASLCAELYRMAKAEPGAGPAILERAAGIAQRFDEAYPDHRALSERLRRMQALMRDWASPEGWQAHGHGPAVLRGELVEHIAAITDEVCARPALA</sequence>
<dbReference type="EMBL" id="PSNW01000003">
    <property type="protein sequence ID" value="PPE74630.1"/>
    <property type="molecule type" value="Genomic_DNA"/>
</dbReference>
<dbReference type="RefSeq" id="WP_104229787.1">
    <property type="nucleotide sequence ID" value="NZ_PSNW01000003.1"/>
</dbReference>
<reference evidence="1 2" key="1">
    <citation type="submission" date="2018-02" db="EMBL/GenBank/DDBJ databases">
        <title>Genome sequencing of Solimonas sp. HR-BB.</title>
        <authorList>
            <person name="Lee Y."/>
            <person name="Jeon C.O."/>
        </authorList>
    </citation>
    <scope>NUCLEOTIDE SEQUENCE [LARGE SCALE GENOMIC DNA]</scope>
    <source>
        <strain evidence="1 2">HR-BB</strain>
    </source>
</reference>
<proteinExistence type="predicted"/>
<dbReference type="AlphaFoldDB" id="A0A2S5TI23"/>
<protein>
    <submittedName>
        <fullName evidence="1">Uncharacterized protein</fullName>
    </submittedName>
</protein>
<comment type="caution">
    <text evidence="1">The sequence shown here is derived from an EMBL/GenBank/DDBJ whole genome shotgun (WGS) entry which is preliminary data.</text>
</comment>
<organism evidence="1 2">
    <name type="scientific">Solimonas fluminis</name>
    <dbReference type="NCBI Taxonomy" id="2086571"/>
    <lineage>
        <taxon>Bacteria</taxon>
        <taxon>Pseudomonadati</taxon>
        <taxon>Pseudomonadota</taxon>
        <taxon>Gammaproteobacteria</taxon>
        <taxon>Nevskiales</taxon>
        <taxon>Nevskiaceae</taxon>
        <taxon>Solimonas</taxon>
    </lineage>
</organism>
<dbReference type="OrthoDB" id="9852822at2"/>
<keyword evidence="2" id="KW-1185">Reference proteome</keyword>
<dbReference type="Proteomes" id="UP000238220">
    <property type="component" value="Unassembled WGS sequence"/>
</dbReference>
<accession>A0A2S5TI23</accession>
<name>A0A2S5TI23_9GAMM</name>
<evidence type="ECO:0000313" key="1">
    <source>
        <dbReference type="EMBL" id="PPE74630.1"/>
    </source>
</evidence>
<evidence type="ECO:0000313" key="2">
    <source>
        <dbReference type="Proteomes" id="UP000238220"/>
    </source>
</evidence>